<dbReference type="InterPro" id="IPR003660">
    <property type="entry name" value="HAMP_dom"/>
</dbReference>
<dbReference type="SMART" id="SM00304">
    <property type="entry name" value="HAMP"/>
    <property type="match status" value="1"/>
</dbReference>
<organism evidence="17 18">
    <name type="scientific">Thioploca ingrica</name>
    <dbReference type="NCBI Taxonomy" id="40754"/>
    <lineage>
        <taxon>Bacteria</taxon>
        <taxon>Pseudomonadati</taxon>
        <taxon>Pseudomonadota</taxon>
        <taxon>Gammaproteobacteria</taxon>
        <taxon>Thiotrichales</taxon>
        <taxon>Thiotrichaceae</taxon>
        <taxon>Thioploca</taxon>
    </lineage>
</organism>
<comment type="subcellular location">
    <subcellularLocation>
        <location evidence="2">Membrane</location>
    </subcellularLocation>
</comment>
<dbReference type="AlphaFoldDB" id="A0A090ACJ8"/>
<dbReference type="InterPro" id="IPR036890">
    <property type="entry name" value="HATPase_C_sf"/>
</dbReference>
<dbReference type="SMART" id="SM00448">
    <property type="entry name" value="REC"/>
    <property type="match status" value="2"/>
</dbReference>
<dbReference type="InterPro" id="IPR036097">
    <property type="entry name" value="HisK_dim/P_sf"/>
</dbReference>
<evidence type="ECO:0000256" key="7">
    <source>
        <dbReference type="ARBA" id="ARBA00022777"/>
    </source>
</evidence>
<keyword evidence="5" id="KW-0808">Transferase</keyword>
<dbReference type="Pfam" id="PF02518">
    <property type="entry name" value="HATPase_c"/>
    <property type="match status" value="1"/>
</dbReference>
<dbReference type="SMART" id="SM00388">
    <property type="entry name" value="HisKA"/>
    <property type="match status" value="1"/>
</dbReference>
<evidence type="ECO:0000259" key="14">
    <source>
        <dbReference type="PROSITE" id="PS50109"/>
    </source>
</evidence>
<dbReference type="GO" id="GO:0005524">
    <property type="term" value="F:ATP binding"/>
    <property type="evidence" value="ECO:0007669"/>
    <property type="project" value="UniProtKB-KW"/>
</dbReference>
<dbReference type="Gene3D" id="3.30.565.10">
    <property type="entry name" value="Histidine kinase-like ATPase, C-terminal domain"/>
    <property type="match status" value="1"/>
</dbReference>
<keyword evidence="18" id="KW-1185">Reference proteome</keyword>
<dbReference type="InterPro" id="IPR048760">
    <property type="entry name" value="VP0354-like_sensor_dom"/>
</dbReference>
<dbReference type="GO" id="GO:0000155">
    <property type="term" value="F:phosphorelay sensor kinase activity"/>
    <property type="evidence" value="ECO:0007669"/>
    <property type="project" value="InterPro"/>
</dbReference>
<dbReference type="Gene3D" id="6.10.340.10">
    <property type="match status" value="1"/>
</dbReference>
<feature type="transmembrane region" description="Helical" evidence="13">
    <location>
        <begin position="310"/>
        <end position="332"/>
    </location>
</feature>
<dbReference type="SUPFAM" id="SSF158472">
    <property type="entry name" value="HAMP domain-like"/>
    <property type="match status" value="1"/>
</dbReference>
<dbReference type="GO" id="GO:0005886">
    <property type="term" value="C:plasma membrane"/>
    <property type="evidence" value="ECO:0007669"/>
    <property type="project" value="TreeGrafter"/>
</dbReference>
<evidence type="ECO:0000259" key="15">
    <source>
        <dbReference type="PROSITE" id="PS50110"/>
    </source>
</evidence>
<dbReference type="Gene3D" id="3.30.450.20">
    <property type="entry name" value="PAS domain"/>
    <property type="match status" value="2"/>
</dbReference>
<dbReference type="InterPro" id="IPR003594">
    <property type="entry name" value="HATPase_dom"/>
</dbReference>
<dbReference type="SUPFAM" id="SSF52172">
    <property type="entry name" value="CheY-like"/>
    <property type="match status" value="2"/>
</dbReference>
<keyword evidence="4 11" id="KW-0597">Phosphoprotein</keyword>
<keyword evidence="9" id="KW-0902">Two-component regulatory system</keyword>
<sequence length="894" mass="101742">MKFYQRIRTKLAIGFLLVAFISGLIISIYAKQLTIQVLYENELFHQVTRLKNLKANLENGLIAIQKDLIFLAQSQLLKQYLDLPSSHRQQDANDLITLKQSLGQEFLAFVINRSFYYQITYLDENGQEIVRVDNHQGIPQLASPSQLQNKAHYSYFKKSIRLPEKGILISSPRLEREQGEIIIPHQAVIHYATPIIHPDGYNAGILLLTVDANQWLQIVEEAWLVDQDGYYLAYIEPNKLWGGPNDLNTGYQLSQDYPDLANMIAEQTEGSWRTGQINFSFQRINALQLGHWTLIARWSNPDAVPSIFSFSFHFGIVLLIIIVLAAVIFNIFNKMITYPLEKLIQIVEQVRRGNRKVRANLGRTDELGLLETGFNAMLEEINASEEALQRAKREVEVANLAKSRFLANMSHELRTPLNAIIGYSEMLQEELLELGEEEFCNDIEKIYLAGKHLLGIINDLLDISKIEAGKMVLYTESFYLPNMVSDVIQTIQPLLTKNQDTLQIHYGENLGEMQADLTKTRQILLNLLNNASRFNDQADTITLAVEREIAPSNKEWIIFQISNPKLELDDEQRQQFSQILGHTDPSNAYKYDSTGLGLAITNYLVHMMAGEISVDNESIGGITFKVRLPAKITSSGEQTQVISQTAEAVLEEGGIVLVIDDDLEVRTVLQKYLSKLGYQVELADNGEEGLRLAKKIFPDVITLDVMMPKMDGWEVLSYLKADPELDHIPIIVLSMIEDKSVGYSLGASDYLIKPITREQISKVLQKYHFSHNDTTQLIMVIDDDAVTRDMTARMLRKAGWRVCKVDDGRIALNYIQKKQPDLILLDLQMPAMNGFEFVTQLRQSYDSIPILVLTARDLTMEERLRLNTHVLGIFQKGSYSRYELLAQVKNLLTK</sequence>
<feature type="domain" description="Response regulatory" evidence="15">
    <location>
        <begin position="655"/>
        <end position="768"/>
    </location>
</feature>
<dbReference type="Gene3D" id="1.10.287.130">
    <property type="match status" value="1"/>
</dbReference>
<dbReference type="Pfam" id="PF00672">
    <property type="entry name" value="HAMP"/>
    <property type="match status" value="1"/>
</dbReference>
<evidence type="ECO:0000256" key="4">
    <source>
        <dbReference type="ARBA" id="ARBA00022553"/>
    </source>
</evidence>
<keyword evidence="6" id="KW-0547">Nucleotide-binding</keyword>
<protein>
    <recommendedName>
        <fullName evidence="3">histidine kinase</fullName>
        <ecNumber evidence="3">2.7.13.3</ecNumber>
    </recommendedName>
</protein>
<dbReference type="Pfam" id="PF00512">
    <property type="entry name" value="HisKA"/>
    <property type="match status" value="1"/>
</dbReference>
<feature type="domain" description="Histidine kinase" evidence="14">
    <location>
        <begin position="408"/>
        <end position="632"/>
    </location>
</feature>
<dbReference type="PANTHER" id="PTHR43047:SF72">
    <property type="entry name" value="OSMOSENSING HISTIDINE PROTEIN KINASE SLN1"/>
    <property type="match status" value="1"/>
</dbReference>
<feature type="modified residue" description="4-aspartylphosphate" evidence="11">
    <location>
        <position position="826"/>
    </location>
</feature>
<dbReference type="SMART" id="SM00387">
    <property type="entry name" value="HATPase_c"/>
    <property type="match status" value="1"/>
</dbReference>
<feature type="domain" description="Response regulatory" evidence="15">
    <location>
        <begin position="777"/>
        <end position="891"/>
    </location>
</feature>
<keyword evidence="10 13" id="KW-0472">Membrane</keyword>
<evidence type="ECO:0000256" key="13">
    <source>
        <dbReference type="SAM" id="Phobius"/>
    </source>
</evidence>
<dbReference type="SUPFAM" id="SSF47384">
    <property type="entry name" value="Homodimeric domain of signal transducing histidine kinase"/>
    <property type="match status" value="1"/>
</dbReference>
<evidence type="ECO:0000313" key="18">
    <source>
        <dbReference type="Proteomes" id="UP000031623"/>
    </source>
</evidence>
<gene>
    <name evidence="17" type="ORF">THII_1161</name>
</gene>
<dbReference type="SUPFAM" id="SSF103190">
    <property type="entry name" value="Sensory domain-like"/>
    <property type="match status" value="2"/>
</dbReference>
<dbReference type="CDD" id="cd00082">
    <property type="entry name" value="HisKA"/>
    <property type="match status" value="1"/>
</dbReference>
<dbReference type="Proteomes" id="UP000031623">
    <property type="component" value="Chromosome"/>
</dbReference>
<evidence type="ECO:0000256" key="5">
    <source>
        <dbReference type="ARBA" id="ARBA00022679"/>
    </source>
</evidence>
<dbReference type="PANTHER" id="PTHR43047">
    <property type="entry name" value="TWO-COMPONENT HISTIDINE PROTEIN KINASE"/>
    <property type="match status" value="1"/>
</dbReference>
<proteinExistence type="predicted"/>
<dbReference type="Pfam" id="PF21623">
    <property type="entry name" value="HK_sensor_dom_bact"/>
    <property type="match status" value="1"/>
</dbReference>
<evidence type="ECO:0000256" key="9">
    <source>
        <dbReference type="ARBA" id="ARBA00023012"/>
    </source>
</evidence>
<evidence type="ECO:0000256" key="10">
    <source>
        <dbReference type="ARBA" id="ARBA00023136"/>
    </source>
</evidence>
<feature type="coiled-coil region" evidence="12">
    <location>
        <begin position="374"/>
        <end position="401"/>
    </location>
</feature>
<dbReference type="FunFam" id="1.10.287.130:FF:000038">
    <property type="entry name" value="Sensory transduction histidine kinase"/>
    <property type="match status" value="1"/>
</dbReference>
<keyword evidence="7 17" id="KW-0418">Kinase</keyword>
<feature type="modified residue" description="4-aspartylphosphate" evidence="11">
    <location>
        <position position="704"/>
    </location>
</feature>
<keyword evidence="13" id="KW-1133">Transmembrane helix</keyword>
<dbReference type="EMBL" id="AP014633">
    <property type="protein sequence ID" value="BAP55458.1"/>
    <property type="molecule type" value="Genomic_DNA"/>
</dbReference>
<dbReference type="EC" id="2.7.13.3" evidence="3"/>
<dbReference type="PROSITE" id="PS50885">
    <property type="entry name" value="HAMP"/>
    <property type="match status" value="1"/>
</dbReference>
<dbReference type="InterPro" id="IPR011006">
    <property type="entry name" value="CheY-like_superfamily"/>
</dbReference>
<evidence type="ECO:0000259" key="16">
    <source>
        <dbReference type="PROSITE" id="PS50885"/>
    </source>
</evidence>
<feature type="domain" description="HAMP" evidence="16">
    <location>
        <begin position="334"/>
        <end position="386"/>
    </location>
</feature>
<dbReference type="Gene3D" id="3.40.50.2300">
    <property type="match status" value="2"/>
</dbReference>
<dbReference type="KEGG" id="tig:THII_1161"/>
<dbReference type="SUPFAM" id="SSF55874">
    <property type="entry name" value="ATPase domain of HSP90 chaperone/DNA topoisomerase II/histidine kinase"/>
    <property type="match status" value="1"/>
</dbReference>
<dbReference type="OrthoDB" id="9810730at2"/>
<keyword evidence="12" id="KW-0175">Coiled coil</keyword>
<accession>A0A090ACJ8</accession>
<dbReference type="InterPro" id="IPR029151">
    <property type="entry name" value="Sensor-like_sf"/>
</dbReference>
<dbReference type="CDD" id="cd18773">
    <property type="entry name" value="PDC1_HK_sensor"/>
    <property type="match status" value="1"/>
</dbReference>
<dbReference type="InterPro" id="IPR005467">
    <property type="entry name" value="His_kinase_dom"/>
</dbReference>
<dbReference type="STRING" id="40754.THII_1161"/>
<evidence type="ECO:0000256" key="2">
    <source>
        <dbReference type="ARBA" id="ARBA00004370"/>
    </source>
</evidence>
<reference evidence="17 18" key="1">
    <citation type="journal article" date="2014" name="ISME J.">
        <title>Ecophysiology of Thioploca ingrica as revealed by the complete genome sequence supplemented with proteomic evidence.</title>
        <authorList>
            <person name="Kojima H."/>
            <person name="Ogura Y."/>
            <person name="Yamamoto N."/>
            <person name="Togashi T."/>
            <person name="Mori H."/>
            <person name="Watanabe T."/>
            <person name="Nemoto F."/>
            <person name="Kurokawa K."/>
            <person name="Hayashi T."/>
            <person name="Fukui M."/>
        </authorList>
    </citation>
    <scope>NUCLEOTIDE SEQUENCE [LARGE SCALE GENOMIC DNA]</scope>
</reference>
<dbReference type="CDD" id="cd17574">
    <property type="entry name" value="REC_OmpR"/>
    <property type="match status" value="2"/>
</dbReference>
<evidence type="ECO:0000256" key="11">
    <source>
        <dbReference type="PROSITE-ProRule" id="PRU00169"/>
    </source>
</evidence>
<evidence type="ECO:0000256" key="1">
    <source>
        <dbReference type="ARBA" id="ARBA00000085"/>
    </source>
</evidence>
<evidence type="ECO:0000256" key="12">
    <source>
        <dbReference type="SAM" id="Coils"/>
    </source>
</evidence>
<dbReference type="Pfam" id="PF00072">
    <property type="entry name" value="Response_reg"/>
    <property type="match status" value="2"/>
</dbReference>
<keyword evidence="8" id="KW-0067">ATP-binding</keyword>
<evidence type="ECO:0000256" key="3">
    <source>
        <dbReference type="ARBA" id="ARBA00012438"/>
    </source>
</evidence>
<dbReference type="PROSITE" id="PS50109">
    <property type="entry name" value="HIS_KIN"/>
    <property type="match status" value="1"/>
</dbReference>
<dbReference type="CDD" id="cd06225">
    <property type="entry name" value="HAMP"/>
    <property type="match status" value="1"/>
</dbReference>
<dbReference type="HOGENOM" id="CLU_323352_0_0_6"/>
<name>A0A090ACJ8_9GAMM</name>
<dbReference type="PROSITE" id="PS50110">
    <property type="entry name" value="RESPONSE_REGULATORY"/>
    <property type="match status" value="2"/>
</dbReference>
<evidence type="ECO:0000256" key="8">
    <source>
        <dbReference type="ARBA" id="ARBA00022840"/>
    </source>
</evidence>
<dbReference type="InterPro" id="IPR003661">
    <property type="entry name" value="HisK_dim/P_dom"/>
</dbReference>
<comment type="catalytic activity">
    <reaction evidence="1">
        <text>ATP + protein L-histidine = ADP + protein N-phospho-L-histidine.</text>
        <dbReference type="EC" id="2.7.13.3"/>
    </reaction>
</comment>
<feature type="transmembrane region" description="Helical" evidence="13">
    <location>
        <begin position="12"/>
        <end position="30"/>
    </location>
</feature>
<evidence type="ECO:0000313" key="17">
    <source>
        <dbReference type="EMBL" id="BAP55458.1"/>
    </source>
</evidence>
<dbReference type="InterPro" id="IPR001789">
    <property type="entry name" value="Sig_transdc_resp-reg_receiver"/>
</dbReference>
<keyword evidence="13" id="KW-0812">Transmembrane</keyword>
<dbReference type="GO" id="GO:0009927">
    <property type="term" value="F:histidine phosphotransfer kinase activity"/>
    <property type="evidence" value="ECO:0007669"/>
    <property type="project" value="TreeGrafter"/>
</dbReference>
<evidence type="ECO:0000256" key="6">
    <source>
        <dbReference type="ARBA" id="ARBA00022741"/>
    </source>
</evidence>